<organism evidence="1">
    <name type="scientific">uncultured Thermomicrobiales bacterium</name>
    <dbReference type="NCBI Taxonomy" id="1645740"/>
    <lineage>
        <taxon>Bacteria</taxon>
        <taxon>Pseudomonadati</taxon>
        <taxon>Thermomicrobiota</taxon>
        <taxon>Thermomicrobia</taxon>
        <taxon>Thermomicrobiales</taxon>
        <taxon>environmental samples</taxon>
    </lineage>
</organism>
<gene>
    <name evidence="1" type="ORF">AVDCRST_MAG19-444</name>
</gene>
<proteinExistence type="predicted"/>
<dbReference type="EMBL" id="CADCWL010000019">
    <property type="protein sequence ID" value="CAA9546990.1"/>
    <property type="molecule type" value="Genomic_DNA"/>
</dbReference>
<keyword evidence="1" id="KW-0436">Ligase</keyword>
<dbReference type="Gene3D" id="3.30.390.50">
    <property type="entry name" value="CO dehydrogenase flavoprotein, C-terminal domain"/>
    <property type="match status" value="1"/>
</dbReference>
<protein>
    <submittedName>
        <fullName evidence="1">Lipoate-protein ligase A</fullName>
    </submittedName>
</protein>
<evidence type="ECO:0000313" key="1">
    <source>
        <dbReference type="EMBL" id="CAA9546990.1"/>
    </source>
</evidence>
<dbReference type="AlphaFoldDB" id="A0A6J4UGV7"/>
<sequence>MHGEYKTPGGKLVAVDLEVVEDRLQDVMVSGDFFLYPEEALTSVTASLEGLGVDLTEAEIAERVRMALPRGAELLGSSPEAIGAAVRRALAGGAGADGD</sequence>
<name>A0A6J4UGV7_9BACT</name>
<dbReference type="GO" id="GO:0016874">
    <property type="term" value="F:ligase activity"/>
    <property type="evidence" value="ECO:0007669"/>
    <property type="project" value="UniProtKB-KW"/>
</dbReference>
<accession>A0A6J4UGV7</accession>
<reference evidence="1" key="1">
    <citation type="submission" date="2020-02" db="EMBL/GenBank/DDBJ databases">
        <authorList>
            <person name="Meier V. D."/>
        </authorList>
    </citation>
    <scope>NUCLEOTIDE SEQUENCE</scope>
    <source>
        <strain evidence="1">AVDCRST_MAG19</strain>
    </source>
</reference>